<comment type="caution">
    <text evidence="1">The sequence shown here is derived from an EMBL/GenBank/DDBJ whole genome shotgun (WGS) entry which is preliminary data.</text>
</comment>
<sequence length="302" mass="31482">MASSASHRLLGIDWGSSNRRAYLVDAAGTCLATRADDQGMLAVRPDFAGSFAALVAAMGVDPAIPAVASGMVGSAQGWREVPYLDIGVPLDALPDHVVRVDDPRAGRPCFIVPGYVQRGEHVDVMRGEETQLLGAVALGRRDGWFVLPGTHSKWVHLADGVIRRIATFMTGELFAMVSAHGTLAPLMAGAHDDDSAFVTGLDAARRGAPLSNALFGVRARVVSGAMPAAQARSFVSGLLVGTEFVAAVGLTGGGVPPTCIGSPVLRARYARAAVHFGTTLAGLDPDRVYCAALARFLDRIPS</sequence>
<name>A0ACC7M3K1_9BURK</name>
<organism evidence="1 2">
    <name type="scientific">Massilia orientalis</name>
    <dbReference type="NCBI Taxonomy" id="3050128"/>
    <lineage>
        <taxon>Bacteria</taxon>
        <taxon>Pseudomonadati</taxon>
        <taxon>Pseudomonadota</taxon>
        <taxon>Betaproteobacteria</taxon>
        <taxon>Burkholderiales</taxon>
        <taxon>Oxalobacteraceae</taxon>
        <taxon>Telluria group</taxon>
        <taxon>Massilia</taxon>
    </lineage>
</organism>
<dbReference type="Proteomes" id="UP001168096">
    <property type="component" value="Unassembled WGS sequence"/>
</dbReference>
<evidence type="ECO:0000313" key="1">
    <source>
        <dbReference type="EMBL" id="MFJ1466085.1"/>
    </source>
</evidence>
<keyword evidence="2" id="KW-1185">Reference proteome</keyword>
<dbReference type="EMBL" id="JASNRB020000001">
    <property type="protein sequence ID" value="MFJ1466085.1"/>
    <property type="molecule type" value="Genomic_DNA"/>
</dbReference>
<reference evidence="1" key="1">
    <citation type="submission" date="2024-11" db="EMBL/GenBank/DDBJ databases">
        <title>Description of Massilia orientalis sp. nov., isolated from rhizosphere soil of Ageratina adenophora.</title>
        <authorList>
            <person name="Wang Y."/>
        </authorList>
    </citation>
    <scope>NUCLEOTIDE SEQUENCE</scope>
    <source>
        <strain evidence="1">YIM B02787</strain>
    </source>
</reference>
<protein>
    <submittedName>
        <fullName evidence="1">2-dehydro-3-deoxygalactonokinase</fullName>
    </submittedName>
</protein>
<proteinExistence type="predicted"/>
<evidence type="ECO:0000313" key="2">
    <source>
        <dbReference type="Proteomes" id="UP001168096"/>
    </source>
</evidence>
<gene>
    <name evidence="1" type="ORF">QPK29_000055</name>
</gene>
<accession>A0ACC7M3K1</accession>